<reference evidence="2" key="1">
    <citation type="journal article" date="2001" name="Int. J. Syst. Evol. Microbiol.">
        <title>Methanofollis aquaemaris sp. nov., a methanogen isolated from an aquaculture fish pond.</title>
        <authorList>
            <person name="Lai M.C."/>
            <person name="Chen S.C."/>
        </authorList>
    </citation>
    <scope>NUCLEOTIDE SEQUENCE</scope>
    <source>
        <strain evidence="2">N2F9704</strain>
    </source>
</reference>
<dbReference type="RefSeq" id="WP_265581982.1">
    <property type="nucleotide sequence ID" value="NZ_CP036172.1"/>
</dbReference>
<feature type="transmembrane region" description="Helical" evidence="1">
    <location>
        <begin position="44"/>
        <end position="62"/>
    </location>
</feature>
<dbReference type="AlphaFoldDB" id="A0A8A3S430"/>
<organism evidence="2 3">
    <name type="scientific">Methanofollis aquaemaris</name>
    <dbReference type="NCBI Taxonomy" id="126734"/>
    <lineage>
        <taxon>Archaea</taxon>
        <taxon>Methanobacteriati</taxon>
        <taxon>Methanobacteriota</taxon>
        <taxon>Stenosarchaea group</taxon>
        <taxon>Methanomicrobia</taxon>
        <taxon>Methanomicrobiales</taxon>
        <taxon>Methanomicrobiaceae</taxon>
        <taxon>Methanofollis</taxon>
    </lineage>
</organism>
<name>A0A8A3S430_9EURY</name>
<keyword evidence="1" id="KW-0812">Transmembrane</keyword>
<dbReference type="GeneID" id="76423396"/>
<proteinExistence type="predicted"/>
<evidence type="ECO:0000313" key="3">
    <source>
        <dbReference type="Proteomes" id="UP001042704"/>
    </source>
</evidence>
<dbReference type="KEGG" id="maqe:RJ40_03510"/>
<keyword evidence="1" id="KW-0472">Membrane</keyword>
<evidence type="ECO:0000256" key="1">
    <source>
        <dbReference type="SAM" id="Phobius"/>
    </source>
</evidence>
<accession>A0A8A3S430</accession>
<evidence type="ECO:0000313" key="2">
    <source>
        <dbReference type="EMBL" id="QSZ66629.1"/>
    </source>
</evidence>
<protein>
    <submittedName>
        <fullName evidence="2">Uncharacterized protein</fullName>
    </submittedName>
</protein>
<dbReference type="EMBL" id="CP036172">
    <property type="protein sequence ID" value="QSZ66629.1"/>
    <property type="molecule type" value="Genomic_DNA"/>
</dbReference>
<reference evidence="2" key="2">
    <citation type="submission" date="2019-02" db="EMBL/GenBank/DDBJ databases">
        <authorList>
            <person name="Chen S.-C."/>
            <person name="Chien H.-H."/>
            <person name="Lai M.-C."/>
        </authorList>
    </citation>
    <scope>NUCLEOTIDE SEQUENCE</scope>
    <source>
        <strain evidence="2">N2F9704</strain>
    </source>
</reference>
<feature type="transmembrane region" description="Helical" evidence="1">
    <location>
        <begin position="12"/>
        <end position="32"/>
    </location>
</feature>
<keyword evidence="3" id="KW-1185">Reference proteome</keyword>
<dbReference type="Proteomes" id="UP001042704">
    <property type="component" value="Chromosome"/>
</dbReference>
<sequence>MDLDRISDEGWLAWTTVAVTVGLILIVLVSLANPHVAGVTWPGLFYLFLLVYGYLGLCFCAGRVKVWVEGYLDALTAEKNGVDMTAVAGRVEVMERKVDHIEELLVKISE</sequence>
<gene>
    <name evidence="2" type="ORF">RJ40_03510</name>
</gene>
<keyword evidence="1" id="KW-1133">Transmembrane helix</keyword>